<dbReference type="VEuPathDB" id="VectorBase:AATE009759"/>
<name>A0A182J1U8_ANOAO</name>
<accession>A0A182J1U8</accession>
<dbReference type="AlphaFoldDB" id="A0A182J1U8"/>
<protein>
    <submittedName>
        <fullName evidence="1">Uncharacterized protein</fullName>
    </submittedName>
</protein>
<organism evidence="1">
    <name type="scientific">Anopheles atroparvus</name>
    <name type="common">European mosquito</name>
    <dbReference type="NCBI Taxonomy" id="41427"/>
    <lineage>
        <taxon>Eukaryota</taxon>
        <taxon>Metazoa</taxon>
        <taxon>Ecdysozoa</taxon>
        <taxon>Arthropoda</taxon>
        <taxon>Hexapoda</taxon>
        <taxon>Insecta</taxon>
        <taxon>Pterygota</taxon>
        <taxon>Neoptera</taxon>
        <taxon>Endopterygota</taxon>
        <taxon>Diptera</taxon>
        <taxon>Nematocera</taxon>
        <taxon>Culicoidea</taxon>
        <taxon>Culicidae</taxon>
        <taxon>Anophelinae</taxon>
        <taxon>Anopheles</taxon>
    </lineage>
</organism>
<evidence type="ECO:0000313" key="1">
    <source>
        <dbReference type="EnsemblMetazoa" id="AATE009759-PA.1"/>
    </source>
</evidence>
<sequence>MKFINRITVFLLLLLAGVTKPNQAIRRSIDRPRGGFALKAHITRRAMCRSEQSKVKSTGPGLGEPRLSTGKLITFSRVAATVRKKAHTFHLPPSMGRPYVFLRNGTTPQDHRARENHTFLERFVPANGSGNGRGKTMRMDAK</sequence>
<reference evidence="1" key="1">
    <citation type="submission" date="2022-08" db="UniProtKB">
        <authorList>
            <consortium name="EnsemblMetazoa"/>
        </authorList>
    </citation>
    <scope>IDENTIFICATION</scope>
    <source>
        <strain evidence="1">EBRO</strain>
    </source>
</reference>
<proteinExistence type="predicted"/>
<dbReference type="EnsemblMetazoa" id="AATE009759-RA">
    <property type="protein sequence ID" value="AATE009759-PA.1"/>
    <property type="gene ID" value="AATE009759"/>
</dbReference>